<feature type="region of interest" description="Disordered" evidence="1">
    <location>
        <begin position="53"/>
        <end position="108"/>
    </location>
</feature>
<dbReference type="EMBL" id="CP111025">
    <property type="protein sequence ID" value="WAR25972.1"/>
    <property type="molecule type" value="Genomic_DNA"/>
</dbReference>
<evidence type="ECO:0000256" key="1">
    <source>
        <dbReference type="SAM" id="MobiDB-lite"/>
    </source>
</evidence>
<dbReference type="Proteomes" id="UP001164746">
    <property type="component" value="Chromosome 14"/>
</dbReference>
<organism evidence="2 3">
    <name type="scientific">Mya arenaria</name>
    <name type="common">Soft-shell clam</name>
    <dbReference type="NCBI Taxonomy" id="6604"/>
    <lineage>
        <taxon>Eukaryota</taxon>
        <taxon>Metazoa</taxon>
        <taxon>Spiralia</taxon>
        <taxon>Lophotrochozoa</taxon>
        <taxon>Mollusca</taxon>
        <taxon>Bivalvia</taxon>
        <taxon>Autobranchia</taxon>
        <taxon>Heteroconchia</taxon>
        <taxon>Euheterodonta</taxon>
        <taxon>Imparidentia</taxon>
        <taxon>Neoheterodontei</taxon>
        <taxon>Myida</taxon>
        <taxon>Myoidea</taxon>
        <taxon>Myidae</taxon>
        <taxon>Mya</taxon>
    </lineage>
</organism>
<accession>A0ABY7FV00</accession>
<sequence length="108" mass="11656">MHNVAVHLAIASSARSWFDGSGTPFLGCTTMCMSQTWNFAYRCTLREEIQVETVEENSGPFSSQPNTEDLSSDSSQVLNSDQANGKSSSSSDASGTAPTKWTKENVLL</sequence>
<keyword evidence="3" id="KW-1185">Reference proteome</keyword>
<protein>
    <submittedName>
        <fullName evidence="2">Uncharacterized protein</fullName>
    </submittedName>
</protein>
<gene>
    <name evidence="2" type="ORF">MAR_011676</name>
</gene>
<evidence type="ECO:0000313" key="2">
    <source>
        <dbReference type="EMBL" id="WAR25972.1"/>
    </source>
</evidence>
<feature type="compositionally biased region" description="Low complexity" evidence="1">
    <location>
        <begin position="79"/>
        <end position="95"/>
    </location>
</feature>
<feature type="compositionally biased region" description="Polar residues" evidence="1">
    <location>
        <begin position="59"/>
        <end position="78"/>
    </location>
</feature>
<name>A0ABY7FV00_MYAAR</name>
<proteinExistence type="predicted"/>
<evidence type="ECO:0000313" key="3">
    <source>
        <dbReference type="Proteomes" id="UP001164746"/>
    </source>
</evidence>
<reference evidence="2" key="1">
    <citation type="submission" date="2022-11" db="EMBL/GenBank/DDBJ databases">
        <title>Centuries of genome instability and evolution in soft-shell clam transmissible cancer (bioRxiv).</title>
        <authorList>
            <person name="Hart S.F.M."/>
            <person name="Yonemitsu M.A."/>
            <person name="Giersch R.M."/>
            <person name="Beal B.F."/>
            <person name="Arriagada G."/>
            <person name="Davis B.W."/>
            <person name="Ostrander E.A."/>
            <person name="Goff S.P."/>
            <person name="Metzger M.J."/>
        </authorList>
    </citation>
    <scope>NUCLEOTIDE SEQUENCE</scope>
    <source>
        <strain evidence="2">MELC-2E11</strain>
        <tissue evidence="2">Siphon/mantle</tissue>
    </source>
</reference>